<reference evidence="1" key="1">
    <citation type="journal article" date="2019" name="bioRxiv">
        <title>The Genome of the Zebra Mussel, Dreissena polymorpha: A Resource for Invasive Species Research.</title>
        <authorList>
            <person name="McCartney M.A."/>
            <person name="Auch B."/>
            <person name="Kono T."/>
            <person name="Mallez S."/>
            <person name="Zhang Y."/>
            <person name="Obille A."/>
            <person name="Becker A."/>
            <person name="Abrahante J.E."/>
            <person name="Garbe J."/>
            <person name="Badalamenti J.P."/>
            <person name="Herman A."/>
            <person name="Mangelson H."/>
            <person name="Liachko I."/>
            <person name="Sullivan S."/>
            <person name="Sone E.D."/>
            <person name="Koren S."/>
            <person name="Silverstein K.A.T."/>
            <person name="Beckman K.B."/>
            <person name="Gohl D.M."/>
        </authorList>
    </citation>
    <scope>NUCLEOTIDE SEQUENCE</scope>
    <source>
        <strain evidence="1">Duluth1</strain>
        <tissue evidence="1">Whole animal</tissue>
    </source>
</reference>
<dbReference type="Proteomes" id="UP000828390">
    <property type="component" value="Unassembled WGS sequence"/>
</dbReference>
<sequence>MDSSIVGCGYQHHILNIYLNRETNASLDSALIATLNKQNHFHYHFKYGPIKYTPLCGIMVGSQIGTQHKTATLGGFAMANEKVYALIPGHLVQMVGHFIKHIRPNGDFDCIAANTYQLQGDVDIAAAQILPGTHIVNTRFRDSAGNFTSSMLFNFEEQTEQQIRDSLQNESIFA</sequence>
<gene>
    <name evidence="1" type="ORF">DPMN_141520</name>
</gene>
<evidence type="ECO:0000313" key="1">
    <source>
        <dbReference type="EMBL" id="KAH3813071.1"/>
    </source>
</evidence>
<evidence type="ECO:0000313" key="2">
    <source>
        <dbReference type="Proteomes" id="UP000828390"/>
    </source>
</evidence>
<name>A0A9D4GCT5_DREPO</name>
<comment type="caution">
    <text evidence="1">The sequence shown here is derived from an EMBL/GenBank/DDBJ whole genome shotgun (WGS) entry which is preliminary data.</text>
</comment>
<accession>A0A9D4GCT5</accession>
<organism evidence="1 2">
    <name type="scientific">Dreissena polymorpha</name>
    <name type="common">Zebra mussel</name>
    <name type="synonym">Mytilus polymorpha</name>
    <dbReference type="NCBI Taxonomy" id="45954"/>
    <lineage>
        <taxon>Eukaryota</taxon>
        <taxon>Metazoa</taxon>
        <taxon>Spiralia</taxon>
        <taxon>Lophotrochozoa</taxon>
        <taxon>Mollusca</taxon>
        <taxon>Bivalvia</taxon>
        <taxon>Autobranchia</taxon>
        <taxon>Heteroconchia</taxon>
        <taxon>Euheterodonta</taxon>
        <taxon>Imparidentia</taxon>
        <taxon>Neoheterodontei</taxon>
        <taxon>Myida</taxon>
        <taxon>Dreissenoidea</taxon>
        <taxon>Dreissenidae</taxon>
        <taxon>Dreissena</taxon>
    </lineage>
</organism>
<reference evidence="1" key="2">
    <citation type="submission" date="2020-11" db="EMBL/GenBank/DDBJ databases">
        <authorList>
            <person name="McCartney M.A."/>
            <person name="Auch B."/>
            <person name="Kono T."/>
            <person name="Mallez S."/>
            <person name="Becker A."/>
            <person name="Gohl D.M."/>
            <person name="Silverstein K.A.T."/>
            <person name="Koren S."/>
            <person name="Bechman K.B."/>
            <person name="Herman A."/>
            <person name="Abrahante J.E."/>
            <person name="Garbe J."/>
        </authorList>
    </citation>
    <scope>NUCLEOTIDE SEQUENCE</scope>
    <source>
        <strain evidence="1">Duluth1</strain>
        <tissue evidence="1">Whole animal</tissue>
    </source>
</reference>
<proteinExistence type="predicted"/>
<dbReference type="AlphaFoldDB" id="A0A9D4GCT5"/>
<keyword evidence="2" id="KW-1185">Reference proteome</keyword>
<protein>
    <submittedName>
        <fullName evidence="1">Uncharacterized protein</fullName>
    </submittedName>
</protein>
<dbReference type="EMBL" id="JAIWYP010000006">
    <property type="protein sequence ID" value="KAH3813071.1"/>
    <property type="molecule type" value="Genomic_DNA"/>
</dbReference>